<dbReference type="PANTHER" id="PTHR10030">
    <property type="entry name" value="ALPHA-L-FUCOSIDASE"/>
    <property type="match status" value="1"/>
</dbReference>
<dbReference type="EC" id="3.2.1.51" evidence="3"/>
<keyword evidence="4 7" id="KW-0732">Signal</keyword>
<dbReference type="InterPro" id="IPR013780">
    <property type="entry name" value="Glyco_hydro_b"/>
</dbReference>
<dbReference type="InterPro" id="IPR016286">
    <property type="entry name" value="FUC_metazoa-typ"/>
</dbReference>
<organism evidence="10 11">
    <name type="scientific">Thalassotalea fonticola</name>
    <dbReference type="NCBI Taxonomy" id="3065649"/>
    <lineage>
        <taxon>Bacteria</taxon>
        <taxon>Pseudomonadati</taxon>
        <taxon>Pseudomonadota</taxon>
        <taxon>Gammaproteobacteria</taxon>
        <taxon>Alteromonadales</taxon>
        <taxon>Colwelliaceae</taxon>
        <taxon>Thalassotalea</taxon>
    </lineage>
</organism>
<dbReference type="SUPFAM" id="SSF51445">
    <property type="entry name" value="(Trans)glycosidases"/>
    <property type="match status" value="1"/>
</dbReference>
<dbReference type="Pfam" id="PF01120">
    <property type="entry name" value="Alpha_L_fucos"/>
    <property type="match status" value="1"/>
</dbReference>
<proteinExistence type="inferred from homology"/>
<evidence type="ECO:0000256" key="2">
    <source>
        <dbReference type="ARBA" id="ARBA00007951"/>
    </source>
</evidence>
<evidence type="ECO:0000313" key="11">
    <source>
        <dbReference type="Proteomes" id="UP001301442"/>
    </source>
</evidence>
<dbReference type="Gene3D" id="2.60.40.1180">
    <property type="entry name" value="Golgi alpha-mannosidase II"/>
    <property type="match status" value="1"/>
</dbReference>
<dbReference type="Proteomes" id="UP001301442">
    <property type="component" value="Chromosome"/>
</dbReference>
<reference evidence="10 11" key="1">
    <citation type="submission" date="2023-09" db="EMBL/GenBank/DDBJ databases">
        <authorList>
            <person name="Qi X."/>
        </authorList>
    </citation>
    <scope>NUCLEOTIDE SEQUENCE [LARGE SCALE GENOMIC DNA]</scope>
    <source>
        <strain evidence="10 11">S1-1</strain>
    </source>
</reference>
<dbReference type="Pfam" id="PF16757">
    <property type="entry name" value="Fucosidase_C"/>
    <property type="match status" value="1"/>
</dbReference>
<keyword evidence="11" id="KW-1185">Reference proteome</keyword>
<evidence type="ECO:0000256" key="4">
    <source>
        <dbReference type="ARBA" id="ARBA00022729"/>
    </source>
</evidence>
<comment type="similarity">
    <text evidence="2">Belongs to the glycosyl hydrolase 29 family.</text>
</comment>
<feature type="domain" description="Alpha-L-fucosidase C-terminal" evidence="9">
    <location>
        <begin position="426"/>
        <end position="507"/>
    </location>
</feature>
<dbReference type="InterPro" id="IPR057739">
    <property type="entry name" value="Glyco_hydro_29_N"/>
</dbReference>
<feature type="chain" id="PRO_5046488204" description="alpha-L-fucosidase" evidence="7">
    <location>
        <begin position="25"/>
        <end position="546"/>
    </location>
</feature>
<feature type="signal peptide" evidence="7">
    <location>
        <begin position="1"/>
        <end position="24"/>
    </location>
</feature>
<feature type="domain" description="Glycoside hydrolase family 29 N-terminal" evidence="8">
    <location>
        <begin position="22"/>
        <end position="387"/>
    </location>
</feature>
<evidence type="ECO:0000313" key="10">
    <source>
        <dbReference type="EMBL" id="WOH35703.1"/>
    </source>
</evidence>
<dbReference type="RefSeq" id="WP_348394519.1">
    <property type="nucleotide sequence ID" value="NZ_CP136600.1"/>
</dbReference>
<dbReference type="PIRSF" id="PIRSF001092">
    <property type="entry name" value="Alpha-L-fucosidase"/>
    <property type="match status" value="1"/>
</dbReference>
<evidence type="ECO:0000256" key="5">
    <source>
        <dbReference type="ARBA" id="ARBA00022801"/>
    </source>
</evidence>
<evidence type="ECO:0000259" key="8">
    <source>
        <dbReference type="Pfam" id="PF01120"/>
    </source>
</evidence>
<evidence type="ECO:0000256" key="6">
    <source>
        <dbReference type="ARBA" id="ARBA00023295"/>
    </source>
</evidence>
<evidence type="ECO:0000256" key="7">
    <source>
        <dbReference type="SAM" id="SignalP"/>
    </source>
</evidence>
<protein>
    <recommendedName>
        <fullName evidence="3">alpha-L-fucosidase</fullName>
        <ecNumber evidence="3">3.2.1.51</ecNumber>
    </recommendedName>
</protein>
<dbReference type="PANTHER" id="PTHR10030:SF37">
    <property type="entry name" value="ALPHA-L-FUCOSIDASE-RELATED"/>
    <property type="match status" value="1"/>
</dbReference>
<dbReference type="InterPro" id="IPR031919">
    <property type="entry name" value="Fucosidase_C"/>
</dbReference>
<gene>
    <name evidence="10" type="ORF">RI844_09945</name>
</gene>
<dbReference type="Gene3D" id="3.20.20.80">
    <property type="entry name" value="Glycosidases"/>
    <property type="match status" value="1"/>
</dbReference>
<dbReference type="SMART" id="SM00812">
    <property type="entry name" value="Alpha_L_fucos"/>
    <property type="match status" value="1"/>
</dbReference>
<evidence type="ECO:0000256" key="1">
    <source>
        <dbReference type="ARBA" id="ARBA00004071"/>
    </source>
</evidence>
<keyword evidence="6" id="KW-0326">Glycosidase</keyword>
<dbReference type="EMBL" id="CP136600">
    <property type="protein sequence ID" value="WOH35703.1"/>
    <property type="molecule type" value="Genomic_DNA"/>
</dbReference>
<evidence type="ECO:0000256" key="3">
    <source>
        <dbReference type="ARBA" id="ARBA00012662"/>
    </source>
</evidence>
<keyword evidence="5" id="KW-0378">Hydrolase</keyword>
<accession>A0ABZ0GIS0</accession>
<evidence type="ECO:0000259" key="9">
    <source>
        <dbReference type="Pfam" id="PF16757"/>
    </source>
</evidence>
<dbReference type="InterPro" id="IPR017853">
    <property type="entry name" value="GH"/>
</dbReference>
<name>A0ABZ0GIS0_9GAMM</name>
<comment type="function">
    <text evidence="1">Alpha-L-fucosidase is responsible for hydrolyzing the alpha-1,6-linked fucose joined to the reducing-end N-acetylglucosamine of the carbohydrate moieties of glycoproteins.</text>
</comment>
<sequence>MKLSKLTLASLLVSANLASFNTSAEKYSTSWDSLSEKPLPEWIVDAKFGIYTHWGVYSVPAHGGPDYAPNLYSHKRDVKGAYSYHKEKYGELDKVGYTDLIKKFTAPKFSAKNWAGVMHDAGAKFAGISIVHHDGFLLWDSKVSRWNSKQMGPKRDVYGEIAEAVREYPDMKLVATMHHGRSPGWKTKFLPKDSKDEAEKWDMSNPEFSDFFWDRKDPKVLAQFDKDWEKKVHEVVDNYQPDLLWFDGLRQAMKSDHPSENTVLNTISYFYNEADKRKQEVVLANKHAGKFNFPANVGLRSFEGGRDMPEHVEGYYLTDRAIGYPWSYVNDKTYRDGANFHVDFLIDNVSRGGIYLMSLTPKGDGSIPVGELEITQGIGRWLSANGEAIYGTRRYSVFGEGKHLIYKKLKKGKTIYAWDYRILGDEDIRFTQKDNNLYTLVLGLPKSRTLTVKNLNSDYKISTENKISNISLLDSDQKIAWNRDKDGLHIQFPKDYQGEFAHAFKIEVDGKLIVTKPDEENRLKLEKLNKVTLEPEDEIKVVNADK</sequence>
<dbReference type="InterPro" id="IPR000933">
    <property type="entry name" value="Glyco_hydro_29"/>
</dbReference>